<keyword evidence="2" id="KW-1185">Reference proteome</keyword>
<gene>
    <name evidence="1" type="ORF">GCM10023165_35120</name>
</gene>
<dbReference type="Pfam" id="PF05930">
    <property type="entry name" value="Phage_AlpA"/>
    <property type="match status" value="1"/>
</dbReference>
<sequence length="112" mass="12539">MRAHTDASSQRLAADNAAQRDLQAAAHLLEEALTLLRADSTLLVTHTTKRAPDRLLRLPEVERLTGLRRSAIYEQMQRGVFPRSVKAGRRTATWPESAIQSWIADRLDGRPA</sequence>
<dbReference type="Gene3D" id="1.10.238.160">
    <property type="match status" value="1"/>
</dbReference>
<dbReference type="PANTHER" id="PTHR36154">
    <property type="entry name" value="DNA-BINDING TRANSCRIPTIONAL ACTIVATOR ALPA"/>
    <property type="match status" value="1"/>
</dbReference>
<proteinExistence type="predicted"/>
<comment type="caution">
    <text evidence="1">The sequence shown here is derived from an EMBL/GenBank/DDBJ whole genome shotgun (WGS) entry which is preliminary data.</text>
</comment>
<dbReference type="InterPro" id="IPR010260">
    <property type="entry name" value="AlpA"/>
</dbReference>
<evidence type="ECO:0000313" key="1">
    <source>
        <dbReference type="EMBL" id="GAA4348872.1"/>
    </source>
</evidence>
<dbReference type="InterPro" id="IPR052931">
    <property type="entry name" value="Prophage_regulatory_activator"/>
</dbReference>
<dbReference type="EMBL" id="BAABGJ010000057">
    <property type="protein sequence ID" value="GAA4348872.1"/>
    <property type="molecule type" value="Genomic_DNA"/>
</dbReference>
<evidence type="ECO:0008006" key="3">
    <source>
        <dbReference type="Google" id="ProtNLM"/>
    </source>
</evidence>
<dbReference type="PANTHER" id="PTHR36154:SF1">
    <property type="entry name" value="DNA-BINDING TRANSCRIPTIONAL ACTIVATOR ALPA"/>
    <property type="match status" value="1"/>
</dbReference>
<evidence type="ECO:0000313" key="2">
    <source>
        <dbReference type="Proteomes" id="UP001500975"/>
    </source>
</evidence>
<protein>
    <recommendedName>
        <fullName evidence="3">AlpA family transcriptional regulator</fullName>
    </recommendedName>
</protein>
<reference evidence="2" key="1">
    <citation type="journal article" date="2019" name="Int. J. Syst. Evol. Microbiol.">
        <title>The Global Catalogue of Microorganisms (GCM) 10K type strain sequencing project: providing services to taxonomists for standard genome sequencing and annotation.</title>
        <authorList>
            <consortium name="The Broad Institute Genomics Platform"/>
            <consortium name="The Broad Institute Genome Sequencing Center for Infectious Disease"/>
            <person name="Wu L."/>
            <person name="Ma J."/>
        </authorList>
    </citation>
    <scope>NUCLEOTIDE SEQUENCE [LARGE SCALE GENOMIC DNA]</scope>
    <source>
        <strain evidence="2">JCM 17804</strain>
    </source>
</reference>
<organism evidence="1 2">
    <name type="scientific">Variovorax defluvii</name>
    <dbReference type="NCBI Taxonomy" id="913761"/>
    <lineage>
        <taxon>Bacteria</taxon>
        <taxon>Pseudomonadati</taxon>
        <taxon>Pseudomonadota</taxon>
        <taxon>Betaproteobacteria</taxon>
        <taxon>Burkholderiales</taxon>
        <taxon>Comamonadaceae</taxon>
        <taxon>Variovorax</taxon>
    </lineage>
</organism>
<dbReference type="Proteomes" id="UP001500975">
    <property type="component" value="Unassembled WGS sequence"/>
</dbReference>
<name>A0ABP8I0Z3_9BURK</name>
<accession>A0ABP8I0Z3</accession>